<dbReference type="GO" id="GO:0106312">
    <property type="term" value="F:methylenetetrahydrofolate reductase (NADH) activity"/>
    <property type="evidence" value="ECO:0007669"/>
    <property type="project" value="UniProtKB-EC"/>
</dbReference>
<dbReference type="AlphaFoldDB" id="A0A9W6L9M9"/>
<evidence type="ECO:0000313" key="10">
    <source>
        <dbReference type="EMBL" id="GLL14479.1"/>
    </source>
</evidence>
<evidence type="ECO:0000256" key="5">
    <source>
        <dbReference type="ARBA" id="ARBA00022827"/>
    </source>
</evidence>
<dbReference type="Proteomes" id="UP001143463">
    <property type="component" value="Unassembled WGS sequence"/>
</dbReference>
<dbReference type="Gene3D" id="3.20.20.220">
    <property type="match status" value="1"/>
</dbReference>
<proteinExistence type="inferred from homology"/>
<keyword evidence="11" id="KW-1185">Reference proteome</keyword>
<keyword evidence="4 8" id="KW-0285">Flavoprotein</keyword>
<evidence type="ECO:0000313" key="11">
    <source>
        <dbReference type="Proteomes" id="UP001143463"/>
    </source>
</evidence>
<dbReference type="Pfam" id="PF02219">
    <property type="entry name" value="MTHFR"/>
    <property type="match status" value="1"/>
</dbReference>
<evidence type="ECO:0000256" key="4">
    <source>
        <dbReference type="ARBA" id="ARBA00022630"/>
    </source>
</evidence>
<dbReference type="EMBL" id="BSFQ01000032">
    <property type="protein sequence ID" value="GLL14479.1"/>
    <property type="molecule type" value="Genomic_DNA"/>
</dbReference>
<keyword evidence="6 8" id="KW-0560">Oxidoreductase</keyword>
<dbReference type="SUPFAM" id="SSF51730">
    <property type="entry name" value="FAD-linked oxidoreductase"/>
    <property type="match status" value="1"/>
</dbReference>
<comment type="similarity">
    <text evidence="3 8">Belongs to the methylenetetrahydrofolate reductase family.</text>
</comment>
<evidence type="ECO:0000256" key="8">
    <source>
        <dbReference type="RuleBase" id="RU003862"/>
    </source>
</evidence>
<evidence type="ECO:0000256" key="9">
    <source>
        <dbReference type="SAM" id="MobiDB-lite"/>
    </source>
</evidence>
<dbReference type="RefSeq" id="WP_081924558.1">
    <property type="nucleotide sequence ID" value="NZ_BAAAUZ010000032.1"/>
</dbReference>
<keyword evidence="5 8" id="KW-0274">FAD</keyword>
<evidence type="ECO:0000256" key="3">
    <source>
        <dbReference type="ARBA" id="ARBA00006743"/>
    </source>
</evidence>
<reference evidence="10" key="2">
    <citation type="submission" date="2023-01" db="EMBL/GenBank/DDBJ databases">
        <authorList>
            <person name="Sun Q."/>
            <person name="Evtushenko L."/>
        </authorList>
    </citation>
    <scope>NUCLEOTIDE SEQUENCE</scope>
    <source>
        <strain evidence="10">VKM Ac-1069</strain>
    </source>
</reference>
<organism evidence="10 11">
    <name type="scientific">Pseudonocardia halophobica</name>
    <dbReference type="NCBI Taxonomy" id="29401"/>
    <lineage>
        <taxon>Bacteria</taxon>
        <taxon>Bacillati</taxon>
        <taxon>Actinomycetota</taxon>
        <taxon>Actinomycetes</taxon>
        <taxon>Pseudonocardiales</taxon>
        <taxon>Pseudonocardiaceae</taxon>
        <taxon>Pseudonocardia</taxon>
    </lineage>
</organism>
<dbReference type="GO" id="GO:0005829">
    <property type="term" value="C:cytosol"/>
    <property type="evidence" value="ECO:0007669"/>
    <property type="project" value="TreeGrafter"/>
</dbReference>
<dbReference type="PANTHER" id="PTHR45754:SF3">
    <property type="entry name" value="METHYLENETETRAHYDROFOLATE REDUCTASE (NADPH)"/>
    <property type="match status" value="1"/>
</dbReference>
<evidence type="ECO:0000256" key="1">
    <source>
        <dbReference type="ARBA" id="ARBA00001974"/>
    </source>
</evidence>
<name>A0A9W6L9M9_9PSEU</name>
<reference evidence="10" key="1">
    <citation type="journal article" date="2014" name="Int. J. Syst. Evol. Microbiol.">
        <title>Complete genome sequence of Corynebacterium casei LMG S-19264T (=DSM 44701T), isolated from a smear-ripened cheese.</title>
        <authorList>
            <consortium name="US DOE Joint Genome Institute (JGI-PGF)"/>
            <person name="Walter F."/>
            <person name="Albersmeier A."/>
            <person name="Kalinowski J."/>
            <person name="Ruckert C."/>
        </authorList>
    </citation>
    <scope>NUCLEOTIDE SEQUENCE</scope>
    <source>
        <strain evidence="10">VKM Ac-1069</strain>
    </source>
</reference>
<comment type="catalytic activity">
    <reaction evidence="7">
        <text>(6S)-5-methyl-5,6,7,8-tetrahydrofolate + NAD(+) = (6R)-5,10-methylene-5,6,7,8-tetrahydrofolate + NADH + H(+)</text>
        <dbReference type="Rhea" id="RHEA:19821"/>
        <dbReference type="ChEBI" id="CHEBI:15378"/>
        <dbReference type="ChEBI" id="CHEBI:15636"/>
        <dbReference type="ChEBI" id="CHEBI:18608"/>
        <dbReference type="ChEBI" id="CHEBI:57540"/>
        <dbReference type="ChEBI" id="CHEBI:57945"/>
        <dbReference type="EC" id="1.5.1.54"/>
    </reaction>
    <physiologicalReaction direction="right-to-left" evidence="7">
        <dbReference type="Rhea" id="RHEA:19823"/>
    </physiologicalReaction>
</comment>
<feature type="region of interest" description="Disordered" evidence="9">
    <location>
        <begin position="1"/>
        <end position="23"/>
    </location>
</feature>
<dbReference type="GO" id="GO:0071949">
    <property type="term" value="F:FAD binding"/>
    <property type="evidence" value="ECO:0007669"/>
    <property type="project" value="TreeGrafter"/>
</dbReference>
<dbReference type="InterPro" id="IPR003171">
    <property type="entry name" value="Mehydrof_redctse-like"/>
</dbReference>
<comment type="cofactor">
    <cofactor evidence="1 8">
        <name>FAD</name>
        <dbReference type="ChEBI" id="CHEBI:57692"/>
    </cofactor>
</comment>
<gene>
    <name evidence="10" type="ORF">GCM10017577_56260</name>
</gene>
<evidence type="ECO:0000256" key="6">
    <source>
        <dbReference type="ARBA" id="ARBA00023002"/>
    </source>
</evidence>
<dbReference type="InterPro" id="IPR029041">
    <property type="entry name" value="FAD-linked_oxidoreductase-like"/>
</dbReference>
<accession>A0A9W6L9M9</accession>
<dbReference type="PANTHER" id="PTHR45754">
    <property type="entry name" value="METHYLENETETRAHYDROFOLATE REDUCTASE"/>
    <property type="match status" value="1"/>
</dbReference>
<evidence type="ECO:0000256" key="2">
    <source>
        <dbReference type="ARBA" id="ARBA00004777"/>
    </source>
</evidence>
<protein>
    <recommendedName>
        <fullName evidence="8">Methylenetetrahydrofolate reductase</fullName>
    </recommendedName>
</protein>
<comment type="pathway">
    <text evidence="2 8">One-carbon metabolism; tetrahydrofolate interconversion.</text>
</comment>
<dbReference type="GO" id="GO:0035999">
    <property type="term" value="P:tetrahydrofolate interconversion"/>
    <property type="evidence" value="ECO:0007669"/>
    <property type="project" value="TreeGrafter"/>
</dbReference>
<comment type="caution">
    <text evidence="10">The sequence shown here is derived from an EMBL/GenBank/DDBJ whole genome shotgun (WGS) entry which is preliminary data.</text>
</comment>
<evidence type="ECO:0000256" key="7">
    <source>
        <dbReference type="ARBA" id="ARBA00048628"/>
    </source>
</evidence>
<dbReference type="GO" id="GO:0009086">
    <property type="term" value="P:methionine biosynthetic process"/>
    <property type="evidence" value="ECO:0007669"/>
    <property type="project" value="TreeGrafter"/>
</dbReference>
<sequence length="313" mass="33729">MADESGRGGAVVGTGRRPRARRSDDALAQALTDASYEILPFKGTEEQVLEHVPTSVRLTVTATEAKGLEPTIELAARLAARGYRTAPHLVARLVEDGTHLDAIVGRLAEAGVEGVFVVGGDADRPTSTYPDALALLEALEARDHPFTRIGIGGYPEGHGHIPAEAIERALGDKARHANLLISQLCFAPATTVRWARSLHERGIELPIRVGVPGPVSRQKLVRISAGLGLGQSARFLRKQQSMLWRFFLPGGYSPDRLVSGLAPAIGRSDNGIKGFHFFTFNELAKTEAWRQARLAELPPATASVRHRPSEGIQ</sequence>